<evidence type="ECO:0000256" key="6">
    <source>
        <dbReference type="ARBA" id="ARBA00023163"/>
    </source>
</evidence>
<comment type="subunit">
    <text evidence="1">Homotrimer.</text>
</comment>
<dbReference type="GO" id="GO:0030234">
    <property type="term" value="F:enzyme regulator activity"/>
    <property type="evidence" value="ECO:0007669"/>
    <property type="project" value="InterPro"/>
</dbReference>
<dbReference type="InterPro" id="IPR002332">
    <property type="entry name" value="N-reg_PII_urydylation_site"/>
</dbReference>
<evidence type="ECO:0000256" key="8">
    <source>
        <dbReference type="RuleBase" id="RU003936"/>
    </source>
</evidence>
<dbReference type="InterPro" id="IPR002187">
    <property type="entry name" value="N-reg_PII"/>
</dbReference>
<name>A0A238JJ87_9RHOB</name>
<keyword evidence="5" id="KW-0805">Transcription regulation</keyword>
<evidence type="ECO:0000256" key="2">
    <source>
        <dbReference type="ARBA" id="ARBA00015681"/>
    </source>
</evidence>
<evidence type="ECO:0000313" key="9">
    <source>
        <dbReference type="EMBL" id="SMX30740.1"/>
    </source>
</evidence>
<dbReference type="PRINTS" id="PR00340">
    <property type="entry name" value="PIIGLNB"/>
</dbReference>
<dbReference type="PANTHER" id="PTHR30115:SF11">
    <property type="entry name" value="NITROGEN REGULATORY PROTEIN P-II HOMOLOG"/>
    <property type="match status" value="1"/>
</dbReference>
<keyword evidence="6" id="KW-0804">Transcription</keyword>
<evidence type="ECO:0000256" key="7">
    <source>
        <dbReference type="PIRSR" id="PIRSR602187-50"/>
    </source>
</evidence>
<dbReference type="Proteomes" id="UP000202922">
    <property type="component" value="Unassembled WGS sequence"/>
</dbReference>
<dbReference type="InterPro" id="IPR011322">
    <property type="entry name" value="N-reg_PII-like_a/b"/>
</dbReference>
<organism evidence="9 10">
    <name type="scientific">Actibacterium lipolyticum</name>
    <dbReference type="NCBI Taxonomy" id="1524263"/>
    <lineage>
        <taxon>Bacteria</taxon>
        <taxon>Pseudomonadati</taxon>
        <taxon>Pseudomonadota</taxon>
        <taxon>Alphaproteobacteria</taxon>
        <taxon>Rhodobacterales</taxon>
        <taxon>Roseobacteraceae</taxon>
        <taxon>Actibacterium</taxon>
    </lineage>
</organism>
<comment type="similarity">
    <text evidence="8">Belongs to the P(II) protein family.</text>
</comment>
<dbReference type="AlphaFoldDB" id="A0A238JJ87"/>
<evidence type="ECO:0000313" key="10">
    <source>
        <dbReference type="Proteomes" id="UP000202922"/>
    </source>
</evidence>
<accession>A0A238JJ87</accession>
<dbReference type="SMART" id="SM00938">
    <property type="entry name" value="P-II"/>
    <property type="match status" value="1"/>
</dbReference>
<evidence type="ECO:0000256" key="1">
    <source>
        <dbReference type="ARBA" id="ARBA00011233"/>
    </source>
</evidence>
<keyword evidence="10" id="KW-1185">Reference proteome</keyword>
<sequence>MWSANPAVKEGFYCAYILIKRIDLCKNCAACHVLCHLRVVAFLESAARTRPCDRREYPRRESAQRKGNDVKLIIAAIKPFKLEEVREALTAIGVRGMMVTEIKGFGSQSGHTEIYRGAEYAVNFVPKVKLEIVVSAAMADQVVETIATTAKTDKIGDGKIFVLDVNQAVRVRTGETNDDAL</sequence>
<feature type="modified residue" description="O-UMP-tyrosine" evidence="7">
    <location>
        <position position="120"/>
    </location>
</feature>
<dbReference type="InterPro" id="IPR015867">
    <property type="entry name" value="N-reg_PII/ATP_PRibTrfase_C"/>
</dbReference>
<evidence type="ECO:0000256" key="3">
    <source>
        <dbReference type="ARBA" id="ARBA00022553"/>
    </source>
</evidence>
<protein>
    <recommendedName>
        <fullName evidence="2">Nitrogen regulatory protein P-II</fullName>
    </recommendedName>
</protein>
<dbReference type="PANTHER" id="PTHR30115">
    <property type="entry name" value="NITROGEN REGULATORY PROTEIN P-II"/>
    <property type="match status" value="1"/>
</dbReference>
<keyword evidence="4" id="KW-0547">Nucleotide-binding</keyword>
<keyword evidence="3 7" id="KW-0597">Phosphoprotein</keyword>
<dbReference type="PROSITE" id="PS51343">
    <property type="entry name" value="PII_GLNB_DOM"/>
    <property type="match status" value="1"/>
</dbReference>
<gene>
    <name evidence="9" type="primary">glnB_1</name>
    <name evidence="9" type="ORF">COL8621_00097</name>
</gene>
<evidence type="ECO:0000256" key="5">
    <source>
        <dbReference type="ARBA" id="ARBA00023015"/>
    </source>
</evidence>
<dbReference type="InterPro" id="IPR017918">
    <property type="entry name" value="N-reg_PII_CS"/>
</dbReference>
<dbReference type="GO" id="GO:0006808">
    <property type="term" value="P:regulation of nitrogen utilization"/>
    <property type="evidence" value="ECO:0007669"/>
    <property type="project" value="InterPro"/>
</dbReference>
<dbReference type="GO" id="GO:0005829">
    <property type="term" value="C:cytosol"/>
    <property type="evidence" value="ECO:0007669"/>
    <property type="project" value="TreeGrafter"/>
</dbReference>
<dbReference type="Pfam" id="PF00543">
    <property type="entry name" value="P-II"/>
    <property type="match status" value="1"/>
</dbReference>
<reference evidence="10" key="1">
    <citation type="submission" date="2017-05" db="EMBL/GenBank/DDBJ databases">
        <authorList>
            <person name="Rodrigo-Torres L."/>
            <person name="Arahal R. D."/>
            <person name="Lucena T."/>
        </authorList>
    </citation>
    <scope>NUCLEOTIDE SEQUENCE [LARGE SCALE GENOMIC DNA]</scope>
    <source>
        <strain evidence="10">CECT 8621</strain>
    </source>
</reference>
<proteinExistence type="inferred from homology"/>
<dbReference type="SUPFAM" id="SSF54913">
    <property type="entry name" value="GlnB-like"/>
    <property type="match status" value="1"/>
</dbReference>
<dbReference type="GO" id="GO:0005524">
    <property type="term" value="F:ATP binding"/>
    <property type="evidence" value="ECO:0007669"/>
    <property type="project" value="TreeGrafter"/>
</dbReference>
<dbReference type="Gene3D" id="3.30.70.120">
    <property type="match status" value="1"/>
</dbReference>
<dbReference type="PROSITE" id="PS00638">
    <property type="entry name" value="PII_GLNB_CTER"/>
    <property type="match status" value="1"/>
</dbReference>
<evidence type="ECO:0000256" key="4">
    <source>
        <dbReference type="ARBA" id="ARBA00022741"/>
    </source>
</evidence>
<dbReference type="EMBL" id="FXYE01000001">
    <property type="protein sequence ID" value="SMX30740.1"/>
    <property type="molecule type" value="Genomic_DNA"/>
</dbReference>
<dbReference type="PROSITE" id="PS00496">
    <property type="entry name" value="PII_GLNB_UMP"/>
    <property type="match status" value="1"/>
</dbReference>